<protein>
    <submittedName>
        <fullName evidence="1">Uncharacterized protein</fullName>
    </submittedName>
</protein>
<gene>
    <name evidence="1" type="ORF">GGX14DRAFT_397842</name>
</gene>
<keyword evidence="2" id="KW-1185">Reference proteome</keyword>
<proteinExistence type="predicted"/>
<dbReference type="AlphaFoldDB" id="A0AAD6V8C6"/>
<comment type="caution">
    <text evidence="1">The sequence shown here is derived from an EMBL/GenBank/DDBJ whole genome shotgun (WGS) entry which is preliminary data.</text>
</comment>
<dbReference type="EMBL" id="JARJCW010000044">
    <property type="protein sequence ID" value="KAJ7205300.1"/>
    <property type="molecule type" value="Genomic_DNA"/>
</dbReference>
<evidence type="ECO:0000313" key="1">
    <source>
        <dbReference type="EMBL" id="KAJ7205300.1"/>
    </source>
</evidence>
<organism evidence="1 2">
    <name type="scientific">Mycena pura</name>
    <dbReference type="NCBI Taxonomy" id="153505"/>
    <lineage>
        <taxon>Eukaryota</taxon>
        <taxon>Fungi</taxon>
        <taxon>Dikarya</taxon>
        <taxon>Basidiomycota</taxon>
        <taxon>Agaricomycotina</taxon>
        <taxon>Agaricomycetes</taxon>
        <taxon>Agaricomycetidae</taxon>
        <taxon>Agaricales</taxon>
        <taxon>Marasmiineae</taxon>
        <taxon>Mycenaceae</taxon>
        <taxon>Mycena</taxon>
    </lineage>
</organism>
<accession>A0AAD6V8C6</accession>
<name>A0AAD6V8C6_9AGAR</name>
<sequence>MQLHPALRFDVIRNFATDLQHCAISACGSSPCLEDVKTLGLECILDNDWTLIRPVIYELLDPMYIPALSQLRRLPAKGKIAIRLRCVWYLFGLIVRHDVLQPVPDVSAFLWDRLWLWVQLIDENYASIPELALHHPSKSVVLFTCIAVIGSLSDHDPTHEIIIRTPGTISLFTRAWDLHTSVEHPILLYNGVVASDHFWTTISPIIAHCPDDLVEACGGSFDDVARFIVQGLRAKLGMQASTEDRPSLTLAPFLILLKSVLHSSGPNFQNDLVNHGVVGVLADVLTVLMGDSTGPPYTVMVIAIEVIILFFRFPGQLSTAIDKGLLQAMLVFARKDKSEVLASLALECGIDPDHLLAL</sequence>
<dbReference type="Proteomes" id="UP001219525">
    <property type="component" value="Unassembled WGS sequence"/>
</dbReference>
<evidence type="ECO:0000313" key="2">
    <source>
        <dbReference type="Proteomes" id="UP001219525"/>
    </source>
</evidence>
<reference evidence="1" key="1">
    <citation type="submission" date="2023-03" db="EMBL/GenBank/DDBJ databases">
        <title>Massive genome expansion in bonnet fungi (Mycena s.s.) driven by repeated elements and novel gene families across ecological guilds.</title>
        <authorList>
            <consortium name="Lawrence Berkeley National Laboratory"/>
            <person name="Harder C.B."/>
            <person name="Miyauchi S."/>
            <person name="Viragh M."/>
            <person name="Kuo A."/>
            <person name="Thoen E."/>
            <person name="Andreopoulos B."/>
            <person name="Lu D."/>
            <person name="Skrede I."/>
            <person name="Drula E."/>
            <person name="Henrissat B."/>
            <person name="Morin E."/>
            <person name="Kohler A."/>
            <person name="Barry K."/>
            <person name="LaButti K."/>
            <person name="Morin E."/>
            <person name="Salamov A."/>
            <person name="Lipzen A."/>
            <person name="Mereny Z."/>
            <person name="Hegedus B."/>
            <person name="Baldrian P."/>
            <person name="Stursova M."/>
            <person name="Weitz H."/>
            <person name="Taylor A."/>
            <person name="Grigoriev I.V."/>
            <person name="Nagy L.G."/>
            <person name="Martin F."/>
            <person name="Kauserud H."/>
        </authorList>
    </citation>
    <scope>NUCLEOTIDE SEQUENCE</scope>
    <source>
        <strain evidence="1">9144</strain>
    </source>
</reference>